<geneLocation type="plasmid" evidence="2">
    <name>pnfsy03</name>
</geneLocation>
<evidence type="ECO:0000313" key="1">
    <source>
        <dbReference type="EMBL" id="AUB43171.1"/>
    </source>
</evidence>
<dbReference type="EMBL" id="CP024788">
    <property type="protein sequence ID" value="AUB43171.1"/>
    <property type="molecule type" value="Genomic_DNA"/>
</dbReference>
<gene>
    <name evidence="1" type="ORF">COO91_09342</name>
</gene>
<reference evidence="1 2" key="1">
    <citation type="submission" date="2017-11" db="EMBL/GenBank/DDBJ databases">
        <title>Complete genome of a free-living desiccation-tolerant cyanobacterium and its photosynthetic adaptation to extreme terrestrial habitat.</title>
        <authorList>
            <person name="Shang J."/>
        </authorList>
    </citation>
    <scope>NUCLEOTIDE SEQUENCE [LARGE SCALE GENOMIC DNA]</scope>
    <source>
        <strain evidence="1 2">CCNUN1</strain>
        <plasmid evidence="2">pnfsy03</plasmid>
    </source>
</reference>
<organism evidence="1 2">
    <name type="scientific">Nostoc flagelliforme CCNUN1</name>
    <dbReference type="NCBI Taxonomy" id="2038116"/>
    <lineage>
        <taxon>Bacteria</taxon>
        <taxon>Bacillati</taxon>
        <taxon>Cyanobacteriota</taxon>
        <taxon>Cyanophyceae</taxon>
        <taxon>Nostocales</taxon>
        <taxon>Nostocaceae</taxon>
        <taxon>Nostoc</taxon>
    </lineage>
</organism>
<dbReference type="RefSeq" id="WP_100903397.1">
    <property type="nucleotide sequence ID" value="NZ_CAWNNC010000004.1"/>
</dbReference>
<dbReference type="AlphaFoldDB" id="A0A2K8T678"/>
<dbReference type="Proteomes" id="UP000232003">
    <property type="component" value="Plasmid pNFSY03"/>
</dbReference>
<keyword evidence="2" id="KW-1185">Reference proteome</keyword>
<dbReference type="KEGG" id="nfl:COO91_09342"/>
<protein>
    <submittedName>
        <fullName evidence="1">Uncharacterized protein</fullName>
    </submittedName>
</protein>
<sequence length="59" mass="6721">MRQVFGKLIEVLATVSIMAKKYTVNLSNEEVEKLRSLIKTGKSKARTITRAHIPRISHK</sequence>
<accession>A0A2K8T678</accession>
<evidence type="ECO:0000313" key="2">
    <source>
        <dbReference type="Proteomes" id="UP000232003"/>
    </source>
</evidence>
<keyword evidence="1" id="KW-0614">Plasmid</keyword>
<name>A0A2K8T678_9NOSO</name>
<proteinExistence type="predicted"/>